<sequence>MKKIRKLFNLRSFSQSNKKALLLSLMSFSAPESQRETTHVCERSFVTLPVPSHPNSAPAPPQQPLNIPRPR</sequence>
<comment type="caution">
    <text evidence="2">The sequence shown here is derived from an EMBL/GenBank/DDBJ whole genome shotgun (WGS) entry which is preliminary data.</text>
</comment>
<proteinExistence type="predicted"/>
<keyword evidence="3" id="KW-1185">Reference proteome</keyword>
<evidence type="ECO:0000313" key="3">
    <source>
        <dbReference type="Proteomes" id="UP000324222"/>
    </source>
</evidence>
<dbReference type="Proteomes" id="UP000324222">
    <property type="component" value="Unassembled WGS sequence"/>
</dbReference>
<evidence type="ECO:0000256" key="1">
    <source>
        <dbReference type="SAM" id="MobiDB-lite"/>
    </source>
</evidence>
<accession>A0A5B7KDB7</accession>
<protein>
    <submittedName>
        <fullName evidence="2">Uncharacterized protein</fullName>
    </submittedName>
</protein>
<feature type="compositionally biased region" description="Pro residues" evidence="1">
    <location>
        <begin position="57"/>
        <end position="71"/>
    </location>
</feature>
<evidence type="ECO:0000313" key="2">
    <source>
        <dbReference type="EMBL" id="MPD06881.1"/>
    </source>
</evidence>
<reference evidence="2 3" key="1">
    <citation type="submission" date="2019-05" db="EMBL/GenBank/DDBJ databases">
        <title>Another draft genome of Portunus trituberculatus and its Hox gene families provides insights of decapod evolution.</title>
        <authorList>
            <person name="Jeong J.-H."/>
            <person name="Song I."/>
            <person name="Kim S."/>
            <person name="Choi T."/>
            <person name="Kim D."/>
            <person name="Ryu S."/>
            <person name="Kim W."/>
        </authorList>
    </citation>
    <scope>NUCLEOTIDE SEQUENCE [LARGE SCALE GENOMIC DNA]</scope>
    <source>
        <tissue evidence="2">Muscle</tissue>
    </source>
</reference>
<gene>
    <name evidence="2" type="ORF">E2C01_102712</name>
</gene>
<dbReference type="EMBL" id="VSRR010153496">
    <property type="protein sequence ID" value="MPD06881.1"/>
    <property type="molecule type" value="Genomic_DNA"/>
</dbReference>
<feature type="region of interest" description="Disordered" evidence="1">
    <location>
        <begin position="48"/>
        <end position="71"/>
    </location>
</feature>
<name>A0A5B7KDB7_PORTR</name>
<organism evidence="2 3">
    <name type="scientific">Portunus trituberculatus</name>
    <name type="common">Swimming crab</name>
    <name type="synonym">Neptunus trituberculatus</name>
    <dbReference type="NCBI Taxonomy" id="210409"/>
    <lineage>
        <taxon>Eukaryota</taxon>
        <taxon>Metazoa</taxon>
        <taxon>Ecdysozoa</taxon>
        <taxon>Arthropoda</taxon>
        <taxon>Crustacea</taxon>
        <taxon>Multicrustacea</taxon>
        <taxon>Malacostraca</taxon>
        <taxon>Eumalacostraca</taxon>
        <taxon>Eucarida</taxon>
        <taxon>Decapoda</taxon>
        <taxon>Pleocyemata</taxon>
        <taxon>Brachyura</taxon>
        <taxon>Eubrachyura</taxon>
        <taxon>Portunoidea</taxon>
        <taxon>Portunidae</taxon>
        <taxon>Portuninae</taxon>
        <taxon>Portunus</taxon>
    </lineage>
</organism>
<dbReference type="AlphaFoldDB" id="A0A5B7KDB7"/>